<evidence type="ECO:0000313" key="2">
    <source>
        <dbReference type="EMBL" id="OBA24267.1"/>
    </source>
</evidence>
<dbReference type="GeneID" id="30029950"/>
<reference evidence="2 3" key="1">
    <citation type="submission" date="2016-05" db="EMBL/GenBank/DDBJ databases">
        <title>Comparative genomics of biotechnologically important yeasts.</title>
        <authorList>
            <consortium name="DOE Joint Genome Institute"/>
            <person name="Riley R."/>
            <person name="Haridas S."/>
            <person name="Wolfe K.H."/>
            <person name="Lopes M.R."/>
            <person name="Hittinger C.T."/>
            <person name="Goker M."/>
            <person name="Salamov A."/>
            <person name="Wisecaver J."/>
            <person name="Long T.M."/>
            <person name="Aerts A.L."/>
            <person name="Barry K."/>
            <person name="Choi C."/>
            <person name="Clum A."/>
            <person name="Coughlan A.Y."/>
            <person name="Deshpande S."/>
            <person name="Douglass A.P."/>
            <person name="Hanson S.J."/>
            <person name="Klenk H.-P."/>
            <person name="LaButti K."/>
            <person name="Lapidus A."/>
            <person name="Lindquist E."/>
            <person name="Lipzen A."/>
            <person name="Meier-kolthoff J.P."/>
            <person name="Ohm R.A."/>
            <person name="Otillar R.P."/>
            <person name="Pangilinan J."/>
            <person name="Peng Y."/>
            <person name="Rokas A."/>
            <person name="Rosa C.A."/>
            <person name="Scheuner C."/>
            <person name="Sibirny A.A."/>
            <person name="Slot J.C."/>
            <person name="Stielow J.B."/>
            <person name="Sun H."/>
            <person name="Kurtzman C.P."/>
            <person name="Blackwell M."/>
            <person name="Grigoriev I.V."/>
            <person name="Jeffries T.W."/>
        </authorList>
    </citation>
    <scope>NUCLEOTIDE SEQUENCE [LARGE SCALE GENOMIC DNA]</scope>
    <source>
        <strain evidence="2 3">NRRL YB-4993</strain>
    </source>
</reference>
<dbReference type="SUPFAM" id="SSF52833">
    <property type="entry name" value="Thioredoxin-like"/>
    <property type="match status" value="1"/>
</dbReference>
<dbReference type="RefSeq" id="XP_018714748.1">
    <property type="nucleotide sequence ID" value="XM_018856974.1"/>
</dbReference>
<dbReference type="PANTHER" id="PTHR33875:SF2">
    <property type="entry name" value="ACR183CP"/>
    <property type="match status" value="1"/>
</dbReference>
<dbReference type="Gene3D" id="3.40.30.10">
    <property type="entry name" value="Glutaredoxin"/>
    <property type="match status" value="1"/>
</dbReference>
<dbReference type="Pfam" id="PF13462">
    <property type="entry name" value="Thioredoxin_4"/>
    <property type="match status" value="1"/>
</dbReference>
<keyword evidence="3" id="KW-1185">Reference proteome</keyword>
<dbReference type="OrthoDB" id="37297at2759"/>
<name>A0A1A0HK53_9ASCO</name>
<protein>
    <recommendedName>
        <fullName evidence="1">Thioredoxin-like fold domain-containing protein</fullName>
    </recommendedName>
</protein>
<sequence>MLSPKFSLSHFFFKPNESRYKALNVVDLFLDYNCPYSAKIYYKFLKVIPKLNQKHPGKFQFVFINVVQPWHPNSVLLHEFSLVVAESLRKNDPETSNEKFWATSKVLFDNIERFYDSATVSLGRNEIYKLISDVVQKDLDFPLDKEGILGALSIKEADVPDASNSGNDAITDMKYFARYMRTIGVHVTPSVSVNGIVNTSVSSQLSEEELVEVFESYL</sequence>
<dbReference type="PANTHER" id="PTHR33875">
    <property type="entry name" value="OS09G0542200 PROTEIN"/>
    <property type="match status" value="1"/>
</dbReference>
<proteinExistence type="predicted"/>
<dbReference type="InterPro" id="IPR012336">
    <property type="entry name" value="Thioredoxin-like_fold"/>
</dbReference>
<dbReference type="STRING" id="869754.A0A1A0HK53"/>
<dbReference type="EMBL" id="LXTC01000001">
    <property type="protein sequence ID" value="OBA24267.1"/>
    <property type="molecule type" value="Genomic_DNA"/>
</dbReference>
<dbReference type="AlphaFoldDB" id="A0A1A0HK53"/>
<accession>A0A1A0HK53</accession>
<feature type="domain" description="Thioredoxin-like fold" evidence="1">
    <location>
        <begin position="21"/>
        <end position="198"/>
    </location>
</feature>
<evidence type="ECO:0000259" key="1">
    <source>
        <dbReference type="Pfam" id="PF13462"/>
    </source>
</evidence>
<gene>
    <name evidence="2" type="ORF">METBIDRAFT_38236</name>
</gene>
<comment type="caution">
    <text evidence="2">The sequence shown here is derived from an EMBL/GenBank/DDBJ whole genome shotgun (WGS) entry which is preliminary data.</text>
</comment>
<dbReference type="CDD" id="cd02972">
    <property type="entry name" value="DsbA_family"/>
    <property type="match status" value="1"/>
</dbReference>
<organism evidence="2 3">
    <name type="scientific">Metschnikowia bicuspidata var. bicuspidata NRRL YB-4993</name>
    <dbReference type="NCBI Taxonomy" id="869754"/>
    <lineage>
        <taxon>Eukaryota</taxon>
        <taxon>Fungi</taxon>
        <taxon>Dikarya</taxon>
        <taxon>Ascomycota</taxon>
        <taxon>Saccharomycotina</taxon>
        <taxon>Pichiomycetes</taxon>
        <taxon>Metschnikowiaceae</taxon>
        <taxon>Metschnikowia</taxon>
    </lineage>
</organism>
<evidence type="ECO:0000313" key="3">
    <source>
        <dbReference type="Proteomes" id="UP000092555"/>
    </source>
</evidence>
<dbReference type="Proteomes" id="UP000092555">
    <property type="component" value="Unassembled WGS sequence"/>
</dbReference>
<dbReference type="InterPro" id="IPR036249">
    <property type="entry name" value="Thioredoxin-like_sf"/>
</dbReference>